<dbReference type="PANTHER" id="PTHR36509:SF2">
    <property type="entry name" value="BLL3101 PROTEIN"/>
    <property type="match status" value="1"/>
</dbReference>
<comment type="caution">
    <text evidence="3">The sequence shown here is derived from an EMBL/GenBank/DDBJ whole genome shotgun (WGS) entry which is preliminary data.</text>
</comment>
<dbReference type="Gene3D" id="2.60.120.600">
    <property type="entry name" value="Domain of unknown function DUF1214, C-terminal domain"/>
    <property type="match status" value="1"/>
</dbReference>
<dbReference type="Pfam" id="PF06742">
    <property type="entry name" value="DUF1214"/>
    <property type="match status" value="1"/>
</dbReference>
<dbReference type="InterPro" id="IPR010621">
    <property type="entry name" value="DUF1214"/>
</dbReference>
<reference evidence="3" key="1">
    <citation type="journal article" date="2014" name="Int. J. Syst. Evol. Microbiol.">
        <title>Complete genome sequence of Corynebacterium casei LMG S-19264T (=DSM 44701T), isolated from a smear-ripened cheese.</title>
        <authorList>
            <consortium name="US DOE Joint Genome Institute (JGI-PGF)"/>
            <person name="Walter F."/>
            <person name="Albersmeier A."/>
            <person name="Kalinowski J."/>
            <person name="Ruckert C."/>
        </authorList>
    </citation>
    <scope>NUCLEOTIDE SEQUENCE</scope>
    <source>
        <strain evidence="3">JCM 3172</strain>
    </source>
</reference>
<sequence>MIGLSELATEAYVYGYPLVADLEMVDACKHKGFGTLPPTPFNRFAHSTELAGPDAHFVSVNNDTLYSVAQLDLSAGPVRLHVPDTGGAYYVLQFVDAWTNNFAYVGKRATGTVEGEWLIVPPGWSGSEPDDVRGVIDAPTTIVSVIGRNVCDGPHDLARVRELQKGFTLHAGDTPGELPAPDPDVPEQLRFFEQLRVWMADFPPSAPDQEYQDRFQSLGLLEEGRSPFVSAGSDLIRALTEGIAAGRARVETASRTSGSREPGAWLMDPHLFDYNLDHFGVGTLDSSLWRAPDRTASYLWRAVAARVGLWGNHGYEAVYAHTFTDSDNARLTGAHSYTLRFPEPPPVGAFWSLTMYDAPDYYLVDNPLARYSLGDRTPGLVHDDDGALTIVIQKDRPSLPPEAANWLPAPDGEFRPMIRLYMPHDSILQGDYRLPPLERRL</sequence>
<protein>
    <recommendedName>
        <fullName evidence="5">DUF1254 domain-containing protein</fullName>
    </recommendedName>
</protein>
<evidence type="ECO:0008006" key="5">
    <source>
        <dbReference type="Google" id="ProtNLM"/>
    </source>
</evidence>
<dbReference type="SUPFAM" id="SSF160935">
    <property type="entry name" value="VPA0735-like"/>
    <property type="match status" value="1"/>
</dbReference>
<feature type="domain" description="DUF1254" evidence="2">
    <location>
        <begin position="41"/>
        <end position="169"/>
    </location>
</feature>
<dbReference type="Proteomes" id="UP000619486">
    <property type="component" value="Unassembled WGS sequence"/>
</dbReference>
<dbReference type="EMBL" id="BMQQ01000005">
    <property type="protein sequence ID" value="GGT26977.1"/>
    <property type="molecule type" value="Genomic_DNA"/>
</dbReference>
<reference evidence="3" key="2">
    <citation type="submission" date="2020-09" db="EMBL/GenBank/DDBJ databases">
        <authorList>
            <person name="Sun Q."/>
            <person name="Ohkuma M."/>
        </authorList>
    </citation>
    <scope>NUCLEOTIDE SEQUENCE</scope>
    <source>
        <strain evidence="3">JCM 3172</strain>
    </source>
</reference>
<evidence type="ECO:0000313" key="4">
    <source>
        <dbReference type="Proteomes" id="UP000619486"/>
    </source>
</evidence>
<keyword evidence="4" id="KW-1185">Reference proteome</keyword>
<proteinExistence type="predicted"/>
<dbReference type="InterPro" id="IPR037049">
    <property type="entry name" value="DUF1214_C_sf"/>
</dbReference>
<dbReference type="Gene3D" id="2.60.40.1610">
    <property type="entry name" value="Domain of unknown function DUF1254"/>
    <property type="match status" value="1"/>
</dbReference>
<evidence type="ECO:0000313" key="3">
    <source>
        <dbReference type="EMBL" id="GGT26977.1"/>
    </source>
</evidence>
<dbReference type="InterPro" id="IPR037050">
    <property type="entry name" value="DUF1254_sf"/>
</dbReference>
<accession>A0A918H0S4</accession>
<evidence type="ECO:0000259" key="1">
    <source>
        <dbReference type="Pfam" id="PF06742"/>
    </source>
</evidence>
<dbReference type="RefSeq" id="WP_189201147.1">
    <property type="nucleotide sequence ID" value="NZ_BMQQ01000005.1"/>
</dbReference>
<feature type="domain" description="DUF1214" evidence="1">
    <location>
        <begin position="316"/>
        <end position="424"/>
    </location>
</feature>
<name>A0A918H0S4_9ACTN</name>
<dbReference type="Pfam" id="PF06863">
    <property type="entry name" value="DUF1254"/>
    <property type="match status" value="1"/>
</dbReference>
<evidence type="ECO:0000259" key="2">
    <source>
        <dbReference type="Pfam" id="PF06863"/>
    </source>
</evidence>
<dbReference type="InterPro" id="IPR010679">
    <property type="entry name" value="DUF1254"/>
</dbReference>
<gene>
    <name evidence="3" type="ORF">GCM10014713_20380</name>
</gene>
<dbReference type="AlphaFoldDB" id="A0A918H0S4"/>
<organism evidence="3 4">
    <name type="scientific">Streptomyces purpureus</name>
    <dbReference type="NCBI Taxonomy" id="1951"/>
    <lineage>
        <taxon>Bacteria</taxon>
        <taxon>Bacillati</taxon>
        <taxon>Actinomycetota</taxon>
        <taxon>Actinomycetes</taxon>
        <taxon>Kitasatosporales</taxon>
        <taxon>Streptomycetaceae</taxon>
        <taxon>Streptomyces</taxon>
    </lineage>
</organism>
<dbReference type="PANTHER" id="PTHR36509">
    <property type="entry name" value="BLL3101 PROTEIN"/>
    <property type="match status" value="1"/>
</dbReference>